<keyword evidence="2" id="KW-1185">Reference proteome</keyword>
<reference evidence="1" key="1">
    <citation type="journal article" date="2022" name="Front. Genet.">
        <title>Chromosome-Scale Assembly of the Dendrobium nobile Genome Provides Insights Into the Molecular Mechanism of the Biosynthesis of the Medicinal Active Ingredient of Dendrobium.</title>
        <authorList>
            <person name="Xu Q."/>
            <person name="Niu S.-C."/>
            <person name="Li K.-L."/>
            <person name="Zheng P.-J."/>
            <person name="Zhang X.-J."/>
            <person name="Jia Y."/>
            <person name="Liu Y."/>
            <person name="Niu Y.-X."/>
            <person name="Yu L.-H."/>
            <person name="Chen D.-F."/>
            <person name="Zhang G.-Q."/>
        </authorList>
    </citation>
    <scope>NUCLEOTIDE SEQUENCE</scope>
    <source>
        <tissue evidence="1">Leaf</tissue>
    </source>
</reference>
<protein>
    <submittedName>
        <fullName evidence="1">Uncharacterized protein</fullName>
    </submittedName>
</protein>
<comment type="caution">
    <text evidence="1">The sequence shown here is derived from an EMBL/GenBank/DDBJ whole genome shotgun (WGS) entry which is preliminary data.</text>
</comment>
<dbReference type="AlphaFoldDB" id="A0A8T3B591"/>
<organism evidence="1 2">
    <name type="scientific">Dendrobium nobile</name>
    <name type="common">Orchid</name>
    <dbReference type="NCBI Taxonomy" id="94219"/>
    <lineage>
        <taxon>Eukaryota</taxon>
        <taxon>Viridiplantae</taxon>
        <taxon>Streptophyta</taxon>
        <taxon>Embryophyta</taxon>
        <taxon>Tracheophyta</taxon>
        <taxon>Spermatophyta</taxon>
        <taxon>Magnoliopsida</taxon>
        <taxon>Liliopsida</taxon>
        <taxon>Asparagales</taxon>
        <taxon>Orchidaceae</taxon>
        <taxon>Epidendroideae</taxon>
        <taxon>Malaxideae</taxon>
        <taxon>Dendrobiinae</taxon>
        <taxon>Dendrobium</taxon>
    </lineage>
</organism>
<name>A0A8T3B591_DENNO</name>
<sequence length="84" mass="9367">MNFSCPQYVADTVDAFPQRAPVATSSPLCRGGFRETGFLWKAVRKLCAAHLDLLVTKPKLWSSSDGRWDPPLATAASMHWQFVK</sequence>
<accession>A0A8T3B591</accession>
<gene>
    <name evidence="1" type="ORF">KFK09_015700</name>
</gene>
<proteinExistence type="predicted"/>
<dbReference type="Proteomes" id="UP000829196">
    <property type="component" value="Unassembled WGS sequence"/>
</dbReference>
<dbReference type="EMBL" id="JAGYWB010000011">
    <property type="protein sequence ID" value="KAI0504747.1"/>
    <property type="molecule type" value="Genomic_DNA"/>
</dbReference>
<evidence type="ECO:0000313" key="2">
    <source>
        <dbReference type="Proteomes" id="UP000829196"/>
    </source>
</evidence>
<evidence type="ECO:0000313" key="1">
    <source>
        <dbReference type="EMBL" id="KAI0504747.1"/>
    </source>
</evidence>